<keyword evidence="2" id="KW-1185">Reference proteome</keyword>
<proteinExistence type="predicted"/>
<reference evidence="1 2" key="2">
    <citation type="journal article" date="2022" name="Mol. Biol. Evol.">
        <title>Comparative Genomics Reveals Insights into the Divergent Evolution of Astigmatic Mites and Household Pest Adaptations.</title>
        <authorList>
            <person name="Xiong Q."/>
            <person name="Wan A.T."/>
            <person name="Liu X."/>
            <person name="Fung C.S."/>
            <person name="Xiao X."/>
            <person name="Malainual N."/>
            <person name="Hou J."/>
            <person name="Wang L."/>
            <person name="Wang M."/>
            <person name="Yang K.Y."/>
            <person name="Cui Y."/>
            <person name="Leung E.L."/>
            <person name="Nong W."/>
            <person name="Shin S.K."/>
            <person name="Au S.W."/>
            <person name="Jeong K.Y."/>
            <person name="Chew F.T."/>
            <person name="Hui J.H."/>
            <person name="Leung T.F."/>
            <person name="Tungtrongchitr A."/>
            <person name="Zhong N."/>
            <person name="Liu Z."/>
            <person name="Tsui S.K."/>
        </authorList>
    </citation>
    <scope>NUCLEOTIDE SEQUENCE [LARGE SCALE GENOMIC DNA]</scope>
    <source>
        <strain evidence="1">Derp</strain>
    </source>
</reference>
<dbReference type="EMBL" id="NJHN03000036">
    <property type="protein sequence ID" value="KAH9422438.1"/>
    <property type="molecule type" value="Genomic_DNA"/>
</dbReference>
<dbReference type="Proteomes" id="UP000887458">
    <property type="component" value="Unassembled WGS sequence"/>
</dbReference>
<gene>
    <name evidence="1" type="ORF">DERP_003114</name>
</gene>
<name>A0ABQ8JIN6_DERPT</name>
<protein>
    <submittedName>
        <fullName evidence="1">Uncharacterized protein</fullName>
    </submittedName>
</protein>
<organism evidence="1 2">
    <name type="scientific">Dermatophagoides pteronyssinus</name>
    <name type="common">European house dust mite</name>
    <dbReference type="NCBI Taxonomy" id="6956"/>
    <lineage>
        <taxon>Eukaryota</taxon>
        <taxon>Metazoa</taxon>
        <taxon>Ecdysozoa</taxon>
        <taxon>Arthropoda</taxon>
        <taxon>Chelicerata</taxon>
        <taxon>Arachnida</taxon>
        <taxon>Acari</taxon>
        <taxon>Acariformes</taxon>
        <taxon>Sarcoptiformes</taxon>
        <taxon>Astigmata</taxon>
        <taxon>Psoroptidia</taxon>
        <taxon>Analgoidea</taxon>
        <taxon>Pyroglyphidae</taxon>
        <taxon>Dermatophagoidinae</taxon>
        <taxon>Dermatophagoides</taxon>
    </lineage>
</organism>
<evidence type="ECO:0000313" key="2">
    <source>
        <dbReference type="Proteomes" id="UP000887458"/>
    </source>
</evidence>
<comment type="caution">
    <text evidence="1">The sequence shown here is derived from an EMBL/GenBank/DDBJ whole genome shotgun (WGS) entry which is preliminary data.</text>
</comment>
<evidence type="ECO:0000313" key="1">
    <source>
        <dbReference type="EMBL" id="KAH9422438.1"/>
    </source>
</evidence>
<sequence length="95" mass="11277">MVNTKPKKLIRLKNNDRSASINMIKNIIEPNYCHDQWSIYQSNNMMMLMLIVIPMRTMKKNDTIFKSKVSPLLCNKCWFGWLIANFLGYEFTNQI</sequence>
<accession>A0ABQ8JIN6</accession>
<reference evidence="1 2" key="1">
    <citation type="journal article" date="2018" name="J. Allergy Clin. Immunol.">
        <title>High-quality assembly of Dermatophagoides pteronyssinus genome and transcriptome reveals a wide range of novel allergens.</title>
        <authorList>
            <person name="Liu X.Y."/>
            <person name="Yang K.Y."/>
            <person name="Wang M.Q."/>
            <person name="Kwok J.S."/>
            <person name="Zeng X."/>
            <person name="Yang Z."/>
            <person name="Xiao X.J."/>
            <person name="Lau C.P."/>
            <person name="Li Y."/>
            <person name="Huang Z.M."/>
            <person name="Ba J.G."/>
            <person name="Yim A.K."/>
            <person name="Ouyang C.Y."/>
            <person name="Ngai S.M."/>
            <person name="Chan T.F."/>
            <person name="Leung E.L."/>
            <person name="Liu L."/>
            <person name="Liu Z.G."/>
            <person name="Tsui S.K."/>
        </authorList>
    </citation>
    <scope>NUCLEOTIDE SEQUENCE [LARGE SCALE GENOMIC DNA]</scope>
    <source>
        <strain evidence="1">Derp</strain>
    </source>
</reference>